<dbReference type="STRING" id="1076935.U4LGA5"/>
<sequence>MSEYPSDTTRLVLGAIEAALACEDGESKHTGLRVRRAKCHFFMGYFEVAKVALQEAIDATAQEQEGFMKAVESYLALPGKDRKTAFEDVARIPRLRPNLTEFCCHILHGYDCAITAITDEDILTKSTEILEPALDLAFFYGADGDARSFYQQLHHLDSYNPGLPLSKEINDTFFMAL</sequence>
<reference evidence="1 2" key="1">
    <citation type="journal article" date="2013" name="PLoS Genet.">
        <title>The genome and development-dependent transcriptomes of Pyronema confluens: a window into fungal evolution.</title>
        <authorList>
            <person name="Traeger S."/>
            <person name="Altegoer F."/>
            <person name="Freitag M."/>
            <person name="Gabaldon T."/>
            <person name="Kempken F."/>
            <person name="Kumar A."/>
            <person name="Marcet-Houben M."/>
            <person name="Poggeler S."/>
            <person name="Stajich J.E."/>
            <person name="Nowrousian M."/>
        </authorList>
    </citation>
    <scope>NUCLEOTIDE SEQUENCE [LARGE SCALE GENOMIC DNA]</scope>
    <source>
        <strain evidence="2">CBS 100304</strain>
        <tissue evidence="1">Vegetative mycelium</tissue>
    </source>
</reference>
<keyword evidence="2" id="KW-1185">Reference proteome</keyword>
<organism evidence="1 2">
    <name type="scientific">Pyronema omphalodes (strain CBS 100304)</name>
    <name type="common">Pyronema confluens</name>
    <dbReference type="NCBI Taxonomy" id="1076935"/>
    <lineage>
        <taxon>Eukaryota</taxon>
        <taxon>Fungi</taxon>
        <taxon>Dikarya</taxon>
        <taxon>Ascomycota</taxon>
        <taxon>Pezizomycotina</taxon>
        <taxon>Pezizomycetes</taxon>
        <taxon>Pezizales</taxon>
        <taxon>Pyronemataceae</taxon>
        <taxon>Pyronema</taxon>
    </lineage>
</organism>
<gene>
    <name evidence="1" type="ORF">PCON_09534</name>
</gene>
<evidence type="ECO:0000313" key="2">
    <source>
        <dbReference type="Proteomes" id="UP000018144"/>
    </source>
</evidence>
<dbReference type="EMBL" id="HF935497">
    <property type="protein sequence ID" value="CCX30933.1"/>
    <property type="molecule type" value="Genomic_DNA"/>
</dbReference>
<dbReference type="OrthoDB" id="10515489at2759"/>
<proteinExistence type="predicted"/>
<accession>U4LGA5</accession>
<evidence type="ECO:0000313" key="1">
    <source>
        <dbReference type="EMBL" id="CCX30933.1"/>
    </source>
</evidence>
<dbReference type="Proteomes" id="UP000018144">
    <property type="component" value="Unassembled WGS sequence"/>
</dbReference>
<name>U4LGA5_PYROM</name>
<protein>
    <submittedName>
        <fullName evidence="1">Uncharacterized protein</fullName>
    </submittedName>
</protein>
<dbReference type="AlphaFoldDB" id="U4LGA5"/>